<feature type="chain" id="PRO_5034585293" evidence="6">
    <location>
        <begin position="22"/>
        <end position="557"/>
    </location>
</feature>
<dbReference type="GO" id="GO:0070008">
    <property type="term" value="F:serine-type exopeptidase activity"/>
    <property type="evidence" value="ECO:0007669"/>
    <property type="project" value="InterPro"/>
</dbReference>
<dbReference type="SUPFAM" id="SSF53474">
    <property type="entry name" value="alpha/beta-Hydrolases"/>
    <property type="match status" value="1"/>
</dbReference>
<dbReference type="Proteomes" id="UP000620124">
    <property type="component" value="Unassembled WGS sequence"/>
</dbReference>
<evidence type="ECO:0000313" key="8">
    <source>
        <dbReference type="Proteomes" id="UP000620124"/>
    </source>
</evidence>
<gene>
    <name evidence="7" type="ORF">MVEN_00352600</name>
</gene>
<name>A0A8H7D825_9AGAR</name>
<accession>A0A8H7D825</accession>
<keyword evidence="2" id="KW-0645">Protease</keyword>
<dbReference type="InterPro" id="IPR008758">
    <property type="entry name" value="Peptidase_S28"/>
</dbReference>
<evidence type="ECO:0000256" key="5">
    <source>
        <dbReference type="ARBA" id="ARBA00023180"/>
    </source>
</evidence>
<feature type="signal peptide" evidence="6">
    <location>
        <begin position="1"/>
        <end position="21"/>
    </location>
</feature>
<dbReference type="GO" id="GO:0008239">
    <property type="term" value="F:dipeptidyl-peptidase activity"/>
    <property type="evidence" value="ECO:0007669"/>
    <property type="project" value="TreeGrafter"/>
</dbReference>
<evidence type="ECO:0000256" key="2">
    <source>
        <dbReference type="ARBA" id="ARBA00022670"/>
    </source>
</evidence>
<keyword evidence="4" id="KW-0378">Hydrolase</keyword>
<dbReference type="PANTHER" id="PTHR11010">
    <property type="entry name" value="PROTEASE S28 PRO-X CARBOXYPEPTIDASE-RELATED"/>
    <property type="match status" value="1"/>
</dbReference>
<evidence type="ECO:0000256" key="6">
    <source>
        <dbReference type="SAM" id="SignalP"/>
    </source>
</evidence>
<dbReference type="Pfam" id="PF05577">
    <property type="entry name" value="Peptidase_S28"/>
    <property type="match status" value="1"/>
</dbReference>
<dbReference type="Gene3D" id="3.40.50.1820">
    <property type="entry name" value="alpha/beta hydrolase"/>
    <property type="match status" value="2"/>
</dbReference>
<reference evidence="7" key="1">
    <citation type="submission" date="2020-05" db="EMBL/GenBank/DDBJ databases">
        <title>Mycena genomes resolve the evolution of fungal bioluminescence.</title>
        <authorList>
            <person name="Tsai I.J."/>
        </authorList>
    </citation>
    <scope>NUCLEOTIDE SEQUENCE</scope>
    <source>
        <strain evidence="7">CCC161011</strain>
    </source>
</reference>
<dbReference type="EMBL" id="JACAZI010000003">
    <property type="protein sequence ID" value="KAF7364825.1"/>
    <property type="molecule type" value="Genomic_DNA"/>
</dbReference>
<evidence type="ECO:0000256" key="3">
    <source>
        <dbReference type="ARBA" id="ARBA00022729"/>
    </source>
</evidence>
<evidence type="ECO:0000256" key="1">
    <source>
        <dbReference type="ARBA" id="ARBA00011079"/>
    </source>
</evidence>
<organism evidence="7 8">
    <name type="scientific">Mycena venus</name>
    <dbReference type="NCBI Taxonomy" id="2733690"/>
    <lineage>
        <taxon>Eukaryota</taxon>
        <taxon>Fungi</taxon>
        <taxon>Dikarya</taxon>
        <taxon>Basidiomycota</taxon>
        <taxon>Agaricomycotina</taxon>
        <taxon>Agaricomycetes</taxon>
        <taxon>Agaricomycetidae</taxon>
        <taxon>Agaricales</taxon>
        <taxon>Marasmiineae</taxon>
        <taxon>Mycenaceae</taxon>
        <taxon>Mycena</taxon>
    </lineage>
</organism>
<comment type="similarity">
    <text evidence="1">Belongs to the peptidase S28 family.</text>
</comment>
<dbReference type="OrthoDB" id="1735038at2759"/>
<evidence type="ECO:0000313" key="7">
    <source>
        <dbReference type="EMBL" id="KAF7364825.1"/>
    </source>
</evidence>
<dbReference type="PANTHER" id="PTHR11010:SF23">
    <property type="entry name" value="SERINE PEPTIDASE"/>
    <property type="match status" value="1"/>
</dbReference>
<dbReference type="AlphaFoldDB" id="A0A8H7D825"/>
<proteinExistence type="inferred from homology"/>
<keyword evidence="5" id="KW-0325">Glycoprotein</keyword>
<keyword evidence="3 6" id="KW-0732">Signal</keyword>
<evidence type="ECO:0000256" key="4">
    <source>
        <dbReference type="ARBA" id="ARBA00022801"/>
    </source>
</evidence>
<comment type="caution">
    <text evidence="7">The sequence shown here is derived from an EMBL/GenBank/DDBJ whole genome shotgun (WGS) entry which is preliminary data.</text>
</comment>
<keyword evidence="8" id="KW-1185">Reference proteome</keyword>
<dbReference type="GO" id="GO:0006508">
    <property type="term" value="P:proteolysis"/>
    <property type="evidence" value="ECO:0007669"/>
    <property type="project" value="UniProtKB-KW"/>
</dbReference>
<dbReference type="InterPro" id="IPR029058">
    <property type="entry name" value="AB_hydrolase_fold"/>
</dbReference>
<protein>
    <submittedName>
        <fullName evidence="7">Peptidase S28</fullName>
    </submittedName>
</protein>
<sequence length="557" mass="60829">MHLRLSAVAAVSALCVVNAFASDGHTKWILKPSIPIVPLEHTGPVASRNGTVLPPYNTTYFFQQLIDHNNPSLGTFTQRYWHTSEFYEEGGPIILFTPGEDNASPYTGYLTNATINGLIAQQVNGAVVLLEHRFFGLSNPLPDLTVESLKLLTTQQAIDDFEYFSKNVVLPMTNGNKISSATTPWILTGGSYSGALTSWTMVNKPGLFAAGYASSAVVEAIVDFWEYFEPMRLHMPANCSADIQRVIAHVDEVFTGSDQTAIQAIKDNFGIGNVTHLDDVASALKTNFGAWQRLLMSAGPGAPFFQFCDALEVKNSVSAPAEGWGLDHALAAWGSYWITTFLAQICGDDDPEDCIGTYNASQPYYTDTSIDNADRSWQWMVCNEFSWFHESAPIGHLTMVSRLAKPSRDLRQCGYMFPGYTGTPNVARTNSAYRGWNISVPNLFFANGERDPWRYATVSAPGVTVKSTPSQPIAVGEGYHCGDLRTSFLLSYSAKGNITDEPPLNSFLKVFREGAANPSIAAVQAQALSSIKTWLAAWKSAEAKREVAMGGESGVWL</sequence>